<evidence type="ECO:0000256" key="1">
    <source>
        <dbReference type="SAM" id="Phobius"/>
    </source>
</evidence>
<accession>A0A4Y8IEU7</accession>
<dbReference type="RefSeq" id="WP_228547614.1">
    <property type="nucleotide sequence ID" value="NZ_SOPW01000086.1"/>
</dbReference>
<comment type="caution">
    <text evidence="2">The sequence shown here is derived from an EMBL/GenBank/DDBJ whole genome shotgun (WGS) entry which is preliminary data.</text>
</comment>
<proteinExistence type="predicted"/>
<dbReference type="AlphaFoldDB" id="A0A4Y8IEU7"/>
<keyword evidence="1" id="KW-0812">Transmembrane</keyword>
<dbReference type="Proteomes" id="UP000297975">
    <property type="component" value="Unassembled WGS sequence"/>
</dbReference>
<evidence type="ECO:0000313" key="3">
    <source>
        <dbReference type="Proteomes" id="UP000297975"/>
    </source>
</evidence>
<organism evidence="2 3">
    <name type="scientific">Filobacillus milosensis</name>
    <dbReference type="NCBI Taxonomy" id="94137"/>
    <lineage>
        <taxon>Bacteria</taxon>
        <taxon>Bacillati</taxon>
        <taxon>Bacillota</taxon>
        <taxon>Bacilli</taxon>
        <taxon>Bacillales</taxon>
        <taxon>Bacillaceae</taxon>
        <taxon>Filobacillus</taxon>
    </lineage>
</organism>
<feature type="transmembrane region" description="Helical" evidence="1">
    <location>
        <begin position="67"/>
        <end position="88"/>
    </location>
</feature>
<protein>
    <submittedName>
        <fullName evidence="2">Amino acid transporter</fullName>
    </submittedName>
</protein>
<name>A0A4Y8IEU7_9BACI</name>
<keyword evidence="3" id="KW-1185">Reference proteome</keyword>
<sequence length="100" mass="11021">TILVLSNLAGIAVDFLFLLISQITGNPDIAGLASVTWINISVCLLFMLGATWVSYRDMQTTQKLQYWLVSFQILVLVFFAISAIVQAVGGNGFDYQPFDL</sequence>
<evidence type="ECO:0000313" key="2">
    <source>
        <dbReference type="EMBL" id="TFB12109.1"/>
    </source>
</evidence>
<feature type="transmembrane region" description="Helical" evidence="1">
    <location>
        <begin position="7"/>
        <end position="25"/>
    </location>
</feature>
<feature type="non-terminal residue" evidence="2">
    <location>
        <position position="1"/>
    </location>
</feature>
<feature type="non-terminal residue" evidence="2">
    <location>
        <position position="100"/>
    </location>
</feature>
<reference evidence="2 3" key="1">
    <citation type="submission" date="2019-03" db="EMBL/GenBank/DDBJ databases">
        <authorList>
            <person name="He R.-H."/>
        </authorList>
    </citation>
    <scope>NUCLEOTIDE SEQUENCE [LARGE SCALE GENOMIC DNA]</scope>
    <source>
        <strain evidence="3">SH 714</strain>
    </source>
</reference>
<gene>
    <name evidence="2" type="ORF">E3U55_17260</name>
</gene>
<keyword evidence="1" id="KW-0472">Membrane</keyword>
<keyword evidence="1" id="KW-1133">Transmembrane helix</keyword>
<dbReference type="EMBL" id="SOPW01000086">
    <property type="protein sequence ID" value="TFB12109.1"/>
    <property type="molecule type" value="Genomic_DNA"/>
</dbReference>
<feature type="transmembrane region" description="Helical" evidence="1">
    <location>
        <begin position="37"/>
        <end position="55"/>
    </location>
</feature>